<keyword evidence="2" id="KW-0472">Membrane</keyword>
<dbReference type="EMBL" id="BAAASJ010000027">
    <property type="protein sequence ID" value="GAA2632105.1"/>
    <property type="molecule type" value="Genomic_DNA"/>
</dbReference>
<keyword evidence="2" id="KW-1133">Transmembrane helix</keyword>
<evidence type="ECO:0000313" key="3">
    <source>
        <dbReference type="EMBL" id="GAA2632105.1"/>
    </source>
</evidence>
<keyword evidence="4" id="KW-1185">Reference proteome</keyword>
<reference evidence="4" key="1">
    <citation type="journal article" date="2019" name="Int. J. Syst. Evol. Microbiol.">
        <title>The Global Catalogue of Microorganisms (GCM) 10K type strain sequencing project: providing services to taxonomists for standard genome sequencing and annotation.</title>
        <authorList>
            <consortium name="The Broad Institute Genomics Platform"/>
            <consortium name="The Broad Institute Genome Sequencing Center for Infectious Disease"/>
            <person name="Wu L."/>
            <person name="Ma J."/>
        </authorList>
    </citation>
    <scope>NUCLEOTIDE SEQUENCE [LARGE SCALE GENOMIC DNA]</scope>
    <source>
        <strain evidence="4">JCM 4524</strain>
    </source>
</reference>
<evidence type="ECO:0000256" key="2">
    <source>
        <dbReference type="SAM" id="Phobius"/>
    </source>
</evidence>
<comment type="caution">
    <text evidence="3">The sequence shown here is derived from an EMBL/GenBank/DDBJ whole genome shotgun (WGS) entry which is preliminary data.</text>
</comment>
<feature type="region of interest" description="Disordered" evidence="1">
    <location>
        <begin position="1"/>
        <end position="54"/>
    </location>
</feature>
<sequence length="395" mass="40841">MTTRSPFPPDHSGIPVEDEADAPPPPTAPPVYHLGSAAPATEDDPAVAPPPRPLGPVVMPFLDMPAAAGEGDLGFEELDTDPVGGLVHTAAVDRPLDEVIELIKLLEESPEYASATVDALRAVGRDRSVEDVSRMVTELTRPPRKADSADEAIRAAARSRPVEDVTRLMAFLHLSPLDPHCAEEAARAAATSRPVEELVQLIGCLAHEREVRPERQPVREASGRSAAGSPTAGPEERPAAVLGAVGHAVPTRRERTAKDGVPPAWPLWVAAAALVVCGLAHFPPDRGSASAGAYGFAVGASVLCVLLALALTLAPALFRKGQLPVLAAGVLLPTALAVAQLLEGQINSPGLTSALDITIAPPWAANLAAVLAALACLTALLTLLSSPGEEEAGSR</sequence>
<feature type="transmembrane region" description="Helical" evidence="2">
    <location>
        <begin position="325"/>
        <end position="343"/>
    </location>
</feature>
<feature type="transmembrane region" description="Helical" evidence="2">
    <location>
        <begin position="294"/>
        <end position="318"/>
    </location>
</feature>
<evidence type="ECO:0000256" key="1">
    <source>
        <dbReference type="SAM" id="MobiDB-lite"/>
    </source>
</evidence>
<keyword evidence="2" id="KW-0812">Transmembrane</keyword>
<accession>A0ABP6CZN9</accession>
<dbReference type="Proteomes" id="UP001500151">
    <property type="component" value="Unassembled WGS sequence"/>
</dbReference>
<feature type="compositionally biased region" description="Basic and acidic residues" evidence="1">
    <location>
        <begin position="213"/>
        <end position="222"/>
    </location>
</feature>
<proteinExistence type="predicted"/>
<dbReference type="RefSeq" id="WP_344389775.1">
    <property type="nucleotide sequence ID" value="NZ_BAAASJ010000027.1"/>
</dbReference>
<name>A0ABP6CZN9_9ACTN</name>
<organism evidence="3 4">
    <name type="scientific">Streptomyces vastus</name>
    <dbReference type="NCBI Taxonomy" id="285451"/>
    <lineage>
        <taxon>Bacteria</taxon>
        <taxon>Bacillati</taxon>
        <taxon>Actinomycetota</taxon>
        <taxon>Actinomycetes</taxon>
        <taxon>Kitasatosporales</taxon>
        <taxon>Streptomycetaceae</taxon>
        <taxon>Streptomyces</taxon>
    </lineage>
</organism>
<feature type="region of interest" description="Disordered" evidence="1">
    <location>
        <begin position="213"/>
        <end position="238"/>
    </location>
</feature>
<gene>
    <name evidence="3" type="ORF">GCM10010307_25080</name>
</gene>
<evidence type="ECO:0000313" key="4">
    <source>
        <dbReference type="Proteomes" id="UP001500151"/>
    </source>
</evidence>
<protein>
    <submittedName>
        <fullName evidence="3">Uncharacterized protein</fullName>
    </submittedName>
</protein>
<feature type="transmembrane region" description="Helical" evidence="2">
    <location>
        <begin position="363"/>
        <end position="385"/>
    </location>
</feature>
<feature type="transmembrane region" description="Helical" evidence="2">
    <location>
        <begin position="263"/>
        <end position="282"/>
    </location>
</feature>